<dbReference type="Proteomes" id="UP000541444">
    <property type="component" value="Unassembled WGS sequence"/>
</dbReference>
<dbReference type="GO" id="GO:0004497">
    <property type="term" value="F:monooxygenase activity"/>
    <property type="evidence" value="ECO:0007669"/>
    <property type="project" value="InterPro"/>
</dbReference>
<comment type="caution">
    <text evidence="8">The sequence shown here is derived from an EMBL/GenBank/DDBJ whole genome shotgun (WGS) entry which is preliminary data.</text>
</comment>
<dbReference type="PANTHER" id="PTHR47956">
    <property type="entry name" value="CYTOCHROME P450 71B11-RELATED"/>
    <property type="match status" value="1"/>
</dbReference>
<keyword evidence="9" id="KW-1185">Reference proteome</keyword>
<dbReference type="SUPFAM" id="SSF48264">
    <property type="entry name" value="Cytochrome P450"/>
    <property type="match status" value="1"/>
</dbReference>
<evidence type="ECO:0000256" key="7">
    <source>
        <dbReference type="SAM" id="Phobius"/>
    </source>
</evidence>
<dbReference type="GO" id="GO:0044550">
    <property type="term" value="P:secondary metabolite biosynthetic process"/>
    <property type="evidence" value="ECO:0007669"/>
    <property type="project" value="UniProtKB-ARBA"/>
</dbReference>
<dbReference type="InterPro" id="IPR001128">
    <property type="entry name" value="Cyt_P450"/>
</dbReference>
<comment type="subcellular location">
    <subcellularLocation>
        <location evidence="1">Membrane</location>
        <topology evidence="1">Single-pass membrane protein</topology>
    </subcellularLocation>
</comment>
<dbReference type="Gene3D" id="1.10.630.10">
    <property type="entry name" value="Cytochrome P450"/>
    <property type="match status" value="1"/>
</dbReference>
<gene>
    <name evidence="8" type="ORF">GIB67_001822</name>
</gene>
<dbReference type="AlphaFoldDB" id="A0A7J7LBM7"/>
<evidence type="ECO:0000256" key="4">
    <source>
        <dbReference type="ARBA" id="ARBA00022989"/>
    </source>
</evidence>
<reference evidence="8 9" key="1">
    <citation type="journal article" date="2020" name="IScience">
        <title>Genome Sequencing of the Endangered Kingdonia uniflora (Circaeasteraceae, Ranunculales) Reveals Potential Mechanisms of Evolutionary Specialization.</title>
        <authorList>
            <person name="Sun Y."/>
            <person name="Deng T."/>
            <person name="Zhang A."/>
            <person name="Moore M.J."/>
            <person name="Landis J.B."/>
            <person name="Lin N."/>
            <person name="Zhang H."/>
            <person name="Zhang X."/>
            <person name="Huang J."/>
            <person name="Zhang X."/>
            <person name="Sun H."/>
            <person name="Wang H."/>
        </authorList>
    </citation>
    <scope>NUCLEOTIDE SEQUENCE [LARGE SCALE GENOMIC DNA]</scope>
    <source>
        <strain evidence="8">TB1705</strain>
        <tissue evidence="8">Leaf</tissue>
    </source>
</reference>
<dbReference type="PRINTS" id="PR00385">
    <property type="entry name" value="P450"/>
</dbReference>
<dbReference type="GO" id="GO:0016705">
    <property type="term" value="F:oxidoreductase activity, acting on paired donors, with incorporation or reduction of molecular oxygen"/>
    <property type="evidence" value="ECO:0007669"/>
    <property type="project" value="InterPro"/>
</dbReference>
<proteinExistence type="inferred from homology"/>
<dbReference type="InterPro" id="IPR036396">
    <property type="entry name" value="Cyt_P450_sf"/>
</dbReference>
<feature type="transmembrane region" description="Helical" evidence="7">
    <location>
        <begin position="136"/>
        <end position="159"/>
    </location>
</feature>
<organism evidence="8 9">
    <name type="scientific">Kingdonia uniflora</name>
    <dbReference type="NCBI Taxonomy" id="39325"/>
    <lineage>
        <taxon>Eukaryota</taxon>
        <taxon>Viridiplantae</taxon>
        <taxon>Streptophyta</taxon>
        <taxon>Embryophyta</taxon>
        <taxon>Tracheophyta</taxon>
        <taxon>Spermatophyta</taxon>
        <taxon>Magnoliopsida</taxon>
        <taxon>Ranunculales</taxon>
        <taxon>Circaeasteraceae</taxon>
        <taxon>Kingdonia</taxon>
    </lineage>
</organism>
<dbReference type="OrthoDB" id="2789670at2759"/>
<evidence type="ECO:0000256" key="6">
    <source>
        <dbReference type="ARBA" id="ARBA00023136"/>
    </source>
</evidence>
<evidence type="ECO:0000256" key="3">
    <source>
        <dbReference type="ARBA" id="ARBA00022692"/>
    </source>
</evidence>
<dbReference type="Pfam" id="PF00067">
    <property type="entry name" value="p450"/>
    <property type="match status" value="1"/>
</dbReference>
<dbReference type="InterPro" id="IPR002401">
    <property type="entry name" value="Cyt_P450_E_grp-I"/>
</dbReference>
<evidence type="ECO:0008006" key="10">
    <source>
        <dbReference type="Google" id="ProtNLM"/>
    </source>
</evidence>
<evidence type="ECO:0000313" key="8">
    <source>
        <dbReference type="EMBL" id="KAF6140081.1"/>
    </source>
</evidence>
<dbReference type="GO" id="GO:0020037">
    <property type="term" value="F:heme binding"/>
    <property type="evidence" value="ECO:0007669"/>
    <property type="project" value="InterPro"/>
</dbReference>
<name>A0A7J7LBM7_9MAGN</name>
<evidence type="ECO:0000313" key="9">
    <source>
        <dbReference type="Proteomes" id="UP000541444"/>
    </source>
</evidence>
<keyword evidence="6 7" id="KW-0472">Membrane</keyword>
<sequence length="398" mass="45698">MGKRAYGLCKGNSSKLVLVISSAEMAREVLKTHDHVFCNRPLIFAFKKLFRGIAFALYGVDRREMGKICILELFSARRVQSFQSVRVEEVANAVDSSSLSSSCVVDHIFERIAFGTSYKGKEPSGSHKILKVVYEYLFIGVITVTKLFPYVPWIVDLVIRLRPSIKRKFLEVDSLFQQVIEEHRDPNRQRPVHEDIIDVLLQLEIDQQIIKAVLLDILVGGIDASTVTMVWAMEELVKNPRVIKKVQDEIRSCVGNKGKVEESDLRQLHYLKMVLKETLRFHPPAAILIPRESMKHCNINVYDLYPETMVIVNIWAIGRELRSWSKPEEFSPERFMDSSIDYKGHHFEFLPFGSGRRGMTIEDLDMEEAGIFALHKKSGLQLVPIKYDAVFFSEKYSL</sequence>
<dbReference type="GO" id="GO:0016020">
    <property type="term" value="C:membrane"/>
    <property type="evidence" value="ECO:0007669"/>
    <property type="project" value="UniProtKB-SubCell"/>
</dbReference>
<protein>
    <recommendedName>
        <fullName evidence="10">Cytochrome P450</fullName>
    </recommendedName>
</protein>
<keyword evidence="3 7" id="KW-0812">Transmembrane</keyword>
<dbReference type="InterPro" id="IPR050193">
    <property type="entry name" value="Cytochrome_P450_71"/>
</dbReference>
<comment type="similarity">
    <text evidence="2">Belongs to the cytochrome P450 family.</text>
</comment>
<keyword evidence="4 7" id="KW-1133">Transmembrane helix</keyword>
<dbReference type="GO" id="GO:0005506">
    <property type="term" value="F:iron ion binding"/>
    <property type="evidence" value="ECO:0007669"/>
    <property type="project" value="InterPro"/>
</dbReference>
<evidence type="ECO:0000256" key="1">
    <source>
        <dbReference type="ARBA" id="ARBA00004167"/>
    </source>
</evidence>
<dbReference type="PRINTS" id="PR00463">
    <property type="entry name" value="EP450I"/>
</dbReference>
<accession>A0A7J7LBM7</accession>
<dbReference type="EMBL" id="JACGCM010002404">
    <property type="protein sequence ID" value="KAF6140081.1"/>
    <property type="molecule type" value="Genomic_DNA"/>
</dbReference>
<evidence type="ECO:0000256" key="5">
    <source>
        <dbReference type="ARBA" id="ARBA00023002"/>
    </source>
</evidence>
<dbReference type="PANTHER" id="PTHR47956:SF5">
    <property type="entry name" value="CYTOCHROME P450 71B25-RELATED"/>
    <property type="match status" value="1"/>
</dbReference>
<evidence type="ECO:0000256" key="2">
    <source>
        <dbReference type="ARBA" id="ARBA00010617"/>
    </source>
</evidence>
<keyword evidence="5" id="KW-0560">Oxidoreductase</keyword>